<feature type="transmembrane region" description="Helical" evidence="13">
    <location>
        <begin position="140"/>
        <end position="161"/>
    </location>
</feature>
<evidence type="ECO:0000256" key="13">
    <source>
        <dbReference type="SAM" id="Phobius"/>
    </source>
</evidence>
<dbReference type="AlphaFoldDB" id="A0A2I0UEB7"/>
<dbReference type="GO" id="GO:0033038">
    <property type="term" value="F:bitter taste receptor activity"/>
    <property type="evidence" value="ECO:0007669"/>
    <property type="project" value="InterPro"/>
</dbReference>
<evidence type="ECO:0000256" key="10">
    <source>
        <dbReference type="ARBA" id="ARBA00023224"/>
    </source>
</evidence>
<name>A0A2I0UEB7_LIMLA</name>
<reference evidence="15" key="1">
    <citation type="submission" date="2017-11" db="EMBL/GenBank/DDBJ databases">
        <authorList>
            <person name="Lima N.C."/>
            <person name="Parody-Merino A.M."/>
            <person name="Battley P.F."/>
            <person name="Fidler A.E."/>
            <person name="Prosdocimi F."/>
        </authorList>
    </citation>
    <scope>NUCLEOTIDE SEQUENCE [LARGE SCALE GENOMIC DNA]</scope>
</reference>
<dbReference type="GO" id="GO:0016020">
    <property type="term" value="C:membrane"/>
    <property type="evidence" value="ECO:0007669"/>
    <property type="project" value="UniProtKB-SubCell"/>
</dbReference>
<keyword evidence="7 12" id="KW-0297">G-protein coupled receptor</keyword>
<sequence length="317" mass="36099">MKSRVVMFTSVSLLFLTIAIIESVAGLLGNGTILAASSTSCIRSKMLSSYDMIMIFLSLSRFFLQSWMMLDLLLSLLCETSYYEENLFAIFKTVFIFLNYSSLWFAAWLSVFYCIKVATFTQSIFIWLKQRISSLKPWMLIISTLFSFAISLPFAWDIYILHDNFTAPLTMTNSSERTVKVKDRVFLLILLCNAGIALPLIVFVVSSILLVRSLSIHTRQMKNNATGFQDPSLEAHIRAIKSIFSFLILYVTYFISLVLILSDTFLPFSIGEAICIAVMAACPAGHSMVLIWSNPKFRELPARIFHHTNCHVRTRYK</sequence>
<dbReference type="GO" id="GO:0004930">
    <property type="term" value="F:G protein-coupled receptor activity"/>
    <property type="evidence" value="ECO:0007669"/>
    <property type="project" value="UniProtKB-KW"/>
</dbReference>
<dbReference type="PANTHER" id="PTHR11394:SF47">
    <property type="entry name" value="TASTE RECEPTOR TYPE 2 MEMBER 40"/>
    <property type="match status" value="1"/>
</dbReference>
<keyword evidence="4 12" id="KW-0716">Sensory transduction</keyword>
<keyword evidence="6 13" id="KW-1133">Transmembrane helix</keyword>
<comment type="similarity">
    <text evidence="2 11">Belongs to the G-protein coupled receptor T2R family.</text>
</comment>
<evidence type="ECO:0000256" key="1">
    <source>
        <dbReference type="ARBA" id="ARBA00004141"/>
    </source>
</evidence>
<dbReference type="Gene3D" id="1.20.1070.10">
    <property type="entry name" value="Rhodopsin 7-helix transmembrane proteins"/>
    <property type="match status" value="1"/>
</dbReference>
<feature type="transmembrane region" description="Helical" evidence="13">
    <location>
        <begin position="185"/>
        <end position="211"/>
    </location>
</feature>
<dbReference type="SUPFAM" id="SSF81321">
    <property type="entry name" value="Family A G protein-coupled receptor-like"/>
    <property type="match status" value="1"/>
</dbReference>
<feature type="transmembrane region" description="Helical" evidence="13">
    <location>
        <begin position="268"/>
        <end position="293"/>
    </location>
</feature>
<evidence type="ECO:0000256" key="5">
    <source>
        <dbReference type="ARBA" id="ARBA00022692"/>
    </source>
</evidence>
<evidence type="ECO:0000256" key="12">
    <source>
        <dbReference type="RuleBase" id="RU004424"/>
    </source>
</evidence>
<evidence type="ECO:0000256" key="6">
    <source>
        <dbReference type="ARBA" id="ARBA00022989"/>
    </source>
</evidence>
<keyword evidence="8 12" id="KW-0472">Membrane</keyword>
<dbReference type="PANTHER" id="PTHR11394">
    <property type="entry name" value="TASTE RECEPTOR TYPE 2"/>
    <property type="match status" value="1"/>
</dbReference>
<dbReference type="FunFam" id="1.20.1070.10:FF:000055">
    <property type="entry name" value="Taste receptor type 2"/>
    <property type="match status" value="1"/>
</dbReference>
<feature type="transmembrane region" description="Helical" evidence="13">
    <location>
        <begin position="243"/>
        <end position="262"/>
    </location>
</feature>
<evidence type="ECO:0000256" key="2">
    <source>
        <dbReference type="ARBA" id="ARBA00007376"/>
    </source>
</evidence>
<gene>
    <name evidence="14" type="ORF">llap_5333</name>
</gene>
<evidence type="ECO:0000256" key="7">
    <source>
        <dbReference type="ARBA" id="ARBA00023040"/>
    </source>
</evidence>
<keyword evidence="3 12" id="KW-0919">Taste</keyword>
<proteinExistence type="inferred from homology"/>
<accession>A0A2I0UEB7</accession>
<protein>
    <recommendedName>
        <fullName evidence="12">Taste receptor type 2</fullName>
    </recommendedName>
</protein>
<evidence type="ECO:0000313" key="14">
    <source>
        <dbReference type="EMBL" id="PKU44390.1"/>
    </source>
</evidence>
<keyword evidence="15" id="KW-1185">Reference proteome</keyword>
<evidence type="ECO:0000256" key="3">
    <source>
        <dbReference type="ARBA" id="ARBA00022480"/>
    </source>
</evidence>
<dbReference type="OrthoDB" id="8876749at2759"/>
<evidence type="ECO:0000313" key="15">
    <source>
        <dbReference type="Proteomes" id="UP000233556"/>
    </source>
</evidence>
<feature type="transmembrane region" description="Helical" evidence="13">
    <location>
        <begin position="53"/>
        <end position="74"/>
    </location>
</feature>
<evidence type="ECO:0000256" key="11">
    <source>
        <dbReference type="RuleBase" id="RU004423"/>
    </source>
</evidence>
<keyword evidence="9 12" id="KW-0675">Receptor</keyword>
<evidence type="ECO:0000256" key="8">
    <source>
        <dbReference type="ARBA" id="ARBA00023136"/>
    </source>
</evidence>
<evidence type="ECO:0000256" key="9">
    <source>
        <dbReference type="ARBA" id="ARBA00023170"/>
    </source>
</evidence>
<dbReference type="EMBL" id="KZ505831">
    <property type="protein sequence ID" value="PKU44390.1"/>
    <property type="molecule type" value="Genomic_DNA"/>
</dbReference>
<dbReference type="Pfam" id="PF05296">
    <property type="entry name" value="TAS2R"/>
    <property type="match status" value="1"/>
</dbReference>
<dbReference type="Proteomes" id="UP000233556">
    <property type="component" value="Unassembled WGS sequence"/>
</dbReference>
<organism evidence="14 15">
    <name type="scientific">Limosa lapponica baueri</name>
    <dbReference type="NCBI Taxonomy" id="1758121"/>
    <lineage>
        <taxon>Eukaryota</taxon>
        <taxon>Metazoa</taxon>
        <taxon>Chordata</taxon>
        <taxon>Craniata</taxon>
        <taxon>Vertebrata</taxon>
        <taxon>Euteleostomi</taxon>
        <taxon>Archelosauria</taxon>
        <taxon>Archosauria</taxon>
        <taxon>Dinosauria</taxon>
        <taxon>Saurischia</taxon>
        <taxon>Theropoda</taxon>
        <taxon>Coelurosauria</taxon>
        <taxon>Aves</taxon>
        <taxon>Neognathae</taxon>
        <taxon>Neoaves</taxon>
        <taxon>Charadriiformes</taxon>
        <taxon>Scolopacidae</taxon>
        <taxon>Limosa</taxon>
    </lineage>
</organism>
<keyword evidence="5 12" id="KW-0812">Transmembrane</keyword>
<reference evidence="15" key="2">
    <citation type="submission" date="2017-12" db="EMBL/GenBank/DDBJ databases">
        <title>Genome sequence of the Bar-tailed Godwit (Limosa lapponica baueri).</title>
        <authorList>
            <person name="Lima N.C.B."/>
            <person name="Parody-Merino A.M."/>
            <person name="Battley P.F."/>
            <person name="Fidler A.E."/>
            <person name="Prosdocimi F."/>
        </authorList>
    </citation>
    <scope>NUCLEOTIDE SEQUENCE [LARGE SCALE GENOMIC DNA]</scope>
</reference>
<evidence type="ECO:0000256" key="4">
    <source>
        <dbReference type="ARBA" id="ARBA00022606"/>
    </source>
</evidence>
<comment type="subcellular location">
    <subcellularLocation>
        <location evidence="1 12">Membrane</location>
        <topology evidence="1 12">Multi-pass membrane protein</topology>
    </subcellularLocation>
</comment>
<dbReference type="InterPro" id="IPR007960">
    <property type="entry name" value="TAS2R"/>
</dbReference>
<feature type="transmembrane region" description="Helical" evidence="13">
    <location>
        <begin position="110"/>
        <end position="128"/>
    </location>
</feature>
<keyword evidence="10 12" id="KW-0807">Transducer</keyword>